<reference evidence="3" key="1">
    <citation type="journal article" date="2020" name="Nat. Commun.">
        <title>Genome assembly of wild tea tree DASZ reveals pedigree and selection history of tea varieties.</title>
        <authorList>
            <person name="Zhang W."/>
            <person name="Zhang Y."/>
            <person name="Qiu H."/>
            <person name="Guo Y."/>
            <person name="Wan H."/>
            <person name="Zhang X."/>
            <person name="Scossa F."/>
            <person name="Alseekh S."/>
            <person name="Zhang Q."/>
            <person name="Wang P."/>
            <person name="Xu L."/>
            <person name="Schmidt M.H."/>
            <person name="Jia X."/>
            <person name="Li D."/>
            <person name="Zhu A."/>
            <person name="Guo F."/>
            <person name="Chen W."/>
            <person name="Ni D."/>
            <person name="Usadel B."/>
            <person name="Fernie A.R."/>
            <person name="Wen W."/>
        </authorList>
    </citation>
    <scope>NUCLEOTIDE SEQUENCE [LARGE SCALE GENOMIC DNA]</scope>
    <source>
        <strain evidence="3">cv. G240</strain>
    </source>
</reference>
<dbReference type="Proteomes" id="UP000593564">
    <property type="component" value="Unassembled WGS sequence"/>
</dbReference>
<evidence type="ECO:0000256" key="1">
    <source>
        <dbReference type="SAM" id="SignalP"/>
    </source>
</evidence>
<sequence length="84" mass="9663">MKSGFPLAVYCLLWIVLMLMLQMQNRMFPFHSLVSRSSVLAASRWVLLRSKTIRLVPEPTQTHSDHNTCRISILLTTEVGSQFE</sequence>
<protein>
    <recommendedName>
        <fullName evidence="4">Secreted protein</fullName>
    </recommendedName>
</protein>
<evidence type="ECO:0008006" key="4">
    <source>
        <dbReference type="Google" id="ProtNLM"/>
    </source>
</evidence>
<comment type="caution">
    <text evidence="2">The sequence shown here is derived from an EMBL/GenBank/DDBJ whole genome shotgun (WGS) entry which is preliminary data.</text>
</comment>
<dbReference type="EMBL" id="JACBKZ010000003">
    <property type="protein sequence ID" value="KAF5953407.1"/>
    <property type="molecule type" value="Genomic_DNA"/>
</dbReference>
<organism evidence="2 3">
    <name type="scientific">Camellia sinensis</name>
    <name type="common">Tea plant</name>
    <name type="synonym">Thea sinensis</name>
    <dbReference type="NCBI Taxonomy" id="4442"/>
    <lineage>
        <taxon>Eukaryota</taxon>
        <taxon>Viridiplantae</taxon>
        <taxon>Streptophyta</taxon>
        <taxon>Embryophyta</taxon>
        <taxon>Tracheophyta</taxon>
        <taxon>Spermatophyta</taxon>
        <taxon>Magnoliopsida</taxon>
        <taxon>eudicotyledons</taxon>
        <taxon>Gunneridae</taxon>
        <taxon>Pentapetalae</taxon>
        <taxon>asterids</taxon>
        <taxon>Ericales</taxon>
        <taxon>Theaceae</taxon>
        <taxon>Camellia</taxon>
    </lineage>
</organism>
<dbReference type="AlphaFoldDB" id="A0A7J7HLV9"/>
<keyword evidence="3" id="KW-1185">Reference proteome</keyword>
<evidence type="ECO:0000313" key="2">
    <source>
        <dbReference type="EMBL" id="KAF5953407.1"/>
    </source>
</evidence>
<keyword evidence="1" id="KW-0732">Signal</keyword>
<accession>A0A7J7HLV9</accession>
<reference evidence="2 3" key="2">
    <citation type="submission" date="2020-07" db="EMBL/GenBank/DDBJ databases">
        <title>Genome assembly of wild tea tree DASZ reveals pedigree and selection history of tea varieties.</title>
        <authorList>
            <person name="Zhang W."/>
        </authorList>
    </citation>
    <scope>NUCLEOTIDE SEQUENCE [LARGE SCALE GENOMIC DNA]</scope>
    <source>
        <strain evidence="3">cv. G240</strain>
        <tissue evidence="2">Leaf</tissue>
    </source>
</reference>
<feature type="signal peptide" evidence="1">
    <location>
        <begin position="1"/>
        <end position="27"/>
    </location>
</feature>
<evidence type="ECO:0000313" key="3">
    <source>
        <dbReference type="Proteomes" id="UP000593564"/>
    </source>
</evidence>
<gene>
    <name evidence="2" type="ORF">HYC85_006263</name>
</gene>
<feature type="chain" id="PRO_5029513653" description="Secreted protein" evidence="1">
    <location>
        <begin position="28"/>
        <end position="84"/>
    </location>
</feature>
<name>A0A7J7HLV9_CAMSI</name>
<proteinExistence type="predicted"/>